<gene>
    <name evidence="3" type="ORF">CVO76_12195</name>
</gene>
<name>A0A2L0UGD7_9MICC</name>
<reference evidence="3 4" key="1">
    <citation type="submission" date="2017-11" db="EMBL/GenBank/DDBJ databases">
        <title>Draft genome of Arthrobacter agilis strain UMCV2, a plant growth-promoting rhizobacterium and biocontrol capacity of phytopathogenic fungi.</title>
        <authorList>
            <person name="Martinez-Camara R."/>
            <person name="Santoyo G."/>
            <person name="Moreno-Hagelsieb G."/>
            <person name="Valencia-Cantero E."/>
        </authorList>
    </citation>
    <scope>NUCLEOTIDE SEQUENCE [LARGE SCALE GENOMIC DNA]</scope>
    <source>
        <strain evidence="3 4">UMCV2</strain>
    </source>
</reference>
<accession>A0A2L0UGD7</accession>
<feature type="region of interest" description="Disordered" evidence="2">
    <location>
        <begin position="1"/>
        <end position="57"/>
    </location>
</feature>
<evidence type="ECO:0008006" key="5">
    <source>
        <dbReference type="Google" id="ProtNLM"/>
    </source>
</evidence>
<organism evidence="3 4">
    <name type="scientific">Arthrobacter agilis</name>
    <dbReference type="NCBI Taxonomy" id="37921"/>
    <lineage>
        <taxon>Bacteria</taxon>
        <taxon>Bacillati</taxon>
        <taxon>Actinomycetota</taxon>
        <taxon>Actinomycetes</taxon>
        <taxon>Micrococcales</taxon>
        <taxon>Micrococcaceae</taxon>
        <taxon>Arthrobacter</taxon>
    </lineage>
</organism>
<sequence length="195" mass="20541">MNPTNRARETGPRRAAQQPARFGTVTDREPRQNASAPAAPHESRPTGSPHSADSADSARAINAADAVGVADTRDAADVAGRGSLTMSEKVIEKLAAQSAHELPFLAGVGGGVLGVGRTHGTDRRPQATVDLSGRHVTVFLDVALGFPSDIAARSADIRHHVTASIEQATGLDVRRIDITIRALTPHTERSRRSLL</sequence>
<evidence type="ECO:0000313" key="4">
    <source>
        <dbReference type="Proteomes" id="UP000239187"/>
    </source>
</evidence>
<dbReference type="EMBL" id="CP024915">
    <property type="protein sequence ID" value="AUZ88310.1"/>
    <property type="molecule type" value="Genomic_DNA"/>
</dbReference>
<feature type="compositionally biased region" description="Basic and acidic residues" evidence="2">
    <location>
        <begin position="1"/>
        <end position="12"/>
    </location>
</feature>
<protein>
    <recommendedName>
        <fullName evidence="5">Asp23/Gls24 family envelope stress response protein</fullName>
    </recommendedName>
</protein>
<evidence type="ECO:0000313" key="3">
    <source>
        <dbReference type="EMBL" id="AUZ88310.1"/>
    </source>
</evidence>
<evidence type="ECO:0000256" key="1">
    <source>
        <dbReference type="ARBA" id="ARBA00005721"/>
    </source>
</evidence>
<dbReference type="AlphaFoldDB" id="A0A2L0UGD7"/>
<comment type="similarity">
    <text evidence="1">Belongs to the asp23 family.</text>
</comment>
<proteinExistence type="inferred from homology"/>
<dbReference type="InterPro" id="IPR005531">
    <property type="entry name" value="Asp23"/>
</dbReference>
<dbReference type="Pfam" id="PF03780">
    <property type="entry name" value="Asp23"/>
    <property type="match status" value="1"/>
</dbReference>
<evidence type="ECO:0000256" key="2">
    <source>
        <dbReference type="SAM" id="MobiDB-lite"/>
    </source>
</evidence>
<dbReference type="Proteomes" id="UP000239187">
    <property type="component" value="Chromosome"/>
</dbReference>